<dbReference type="EMBL" id="CAJJDM010000034">
    <property type="protein sequence ID" value="CAD8063652.1"/>
    <property type="molecule type" value="Genomic_DNA"/>
</dbReference>
<evidence type="ECO:0000313" key="11">
    <source>
        <dbReference type="Proteomes" id="UP000688137"/>
    </source>
</evidence>
<keyword evidence="3" id="KW-0808">Transferase</keyword>
<dbReference type="GO" id="GO:0005737">
    <property type="term" value="C:cytoplasm"/>
    <property type="evidence" value="ECO:0007669"/>
    <property type="project" value="TreeGrafter"/>
</dbReference>
<dbReference type="PROSITE" id="PS00108">
    <property type="entry name" value="PROTEIN_KINASE_ST"/>
    <property type="match status" value="1"/>
</dbReference>
<keyword evidence="5" id="KW-0418">Kinase</keyword>
<dbReference type="OMA" id="WKCENFA"/>
<evidence type="ECO:0000313" key="10">
    <source>
        <dbReference type="EMBL" id="CAD8063652.1"/>
    </source>
</evidence>
<dbReference type="Proteomes" id="UP000688137">
    <property type="component" value="Unassembled WGS sequence"/>
</dbReference>
<feature type="domain" description="Protein kinase" evidence="9">
    <location>
        <begin position="25"/>
        <end position="280"/>
    </location>
</feature>
<dbReference type="InterPro" id="IPR000719">
    <property type="entry name" value="Prot_kinase_dom"/>
</dbReference>
<keyword evidence="11" id="KW-1185">Reference proteome</keyword>
<gene>
    <name evidence="10" type="ORF">PPRIM_AZ9-3.1.T0350072</name>
</gene>
<evidence type="ECO:0000256" key="2">
    <source>
        <dbReference type="ARBA" id="ARBA00022527"/>
    </source>
</evidence>
<dbReference type="SMART" id="SM00220">
    <property type="entry name" value="S_TKc"/>
    <property type="match status" value="1"/>
</dbReference>
<dbReference type="GO" id="GO:0004674">
    <property type="term" value="F:protein serine/threonine kinase activity"/>
    <property type="evidence" value="ECO:0007669"/>
    <property type="project" value="UniProtKB-KW"/>
</dbReference>
<dbReference type="FunFam" id="1.10.510.10:FF:000748">
    <property type="entry name" value="NAK protein kinase"/>
    <property type="match status" value="1"/>
</dbReference>
<dbReference type="PROSITE" id="PS50011">
    <property type="entry name" value="PROTEIN_KINASE_DOM"/>
    <property type="match status" value="1"/>
</dbReference>
<evidence type="ECO:0000256" key="3">
    <source>
        <dbReference type="ARBA" id="ARBA00022679"/>
    </source>
</evidence>
<dbReference type="Pfam" id="PF00069">
    <property type="entry name" value="Pkinase"/>
    <property type="match status" value="1"/>
</dbReference>
<sequence>MLKCLTRKSDPVCKAQNYKLRNRKYKEEYIIAEGGYAYIWKCENFAIKRIFIQSQEVYKMAMQEIRIMTRLPEHPNIVRIIDFGEIKIQNKMFICLVMELCQNNLFNVLQQEVLNERRIIEIFKQILDGLEVLHAEQISHRDLKLENILIQGEIFKLCDFGSASNEIIDLSQLNKAQLQQQEEVFSQTTTITYRPPEMIDVLTRQVIDTKVDIWQLGCILYSMCFRKSAFSEQNKIGIAQAIFEIPQSQISISTVTLIQKMLQQDPKKRPTIKEIKISLYGGTEDDEWGEFQ</sequence>
<dbReference type="InterPro" id="IPR008271">
    <property type="entry name" value="Ser/Thr_kinase_AS"/>
</dbReference>
<comment type="catalytic activity">
    <reaction evidence="7">
        <text>L-threonyl-[protein] + ATP = O-phospho-L-threonyl-[protein] + ADP + H(+)</text>
        <dbReference type="Rhea" id="RHEA:46608"/>
        <dbReference type="Rhea" id="RHEA-COMP:11060"/>
        <dbReference type="Rhea" id="RHEA-COMP:11605"/>
        <dbReference type="ChEBI" id="CHEBI:15378"/>
        <dbReference type="ChEBI" id="CHEBI:30013"/>
        <dbReference type="ChEBI" id="CHEBI:30616"/>
        <dbReference type="ChEBI" id="CHEBI:61977"/>
        <dbReference type="ChEBI" id="CHEBI:456216"/>
        <dbReference type="EC" id="2.7.11.1"/>
    </reaction>
</comment>
<evidence type="ECO:0000256" key="1">
    <source>
        <dbReference type="ARBA" id="ARBA00012513"/>
    </source>
</evidence>
<evidence type="ECO:0000256" key="6">
    <source>
        <dbReference type="ARBA" id="ARBA00022840"/>
    </source>
</evidence>
<dbReference type="GO" id="GO:0005524">
    <property type="term" value="F:ATP binding"/>
    <property type="evidence" value="ECO:0007669"/>
    <property type="project" value="UniProtKB-KW"/>
</dbReference>
<comment type="catalytic activity">
    <reaction evidence="8">
        <text>L-seryl-[protein] + ATP = O-phospho-L-seryl-[protein] + ADP + H(+)</text>
        <dbReference type="Rhea" id="RHEA:17989"/>
        <dbReference type="Rhea" id="RHEA-COMP:9863"/>
        <dbReference type="Rhea" id="RHEA-COMP:11604"/>
        <dbReference type="ChEBI" id="CHEBI:15378"/>
        <dbReference type="ChEBI" id="CHEBI:29999"/>
        <dbReference type="ChEBI" id="CHEBI:30616"/>
        <dbReference type="ChEBI" id="CHEBI:83421"/>
        <dbReference type="ChEBI" id="CHEBI:456216"/>
        <dbReference type="EC" id="2.7.11.1"/>
    </reaction>
</comment>
<keyword evidence="4" id="KW-0547">Nucleotide-binding</keyword>
<reference evidence="10" key="1">
    <citation type="submission" date="2021-01" db="EMBL/GenBank/DDBJ databases">
        <authorList>
            <consortium name="Genoscope - CEA"/>
            <person name="William W."/>
        </authorList>
    </citation>
    <scope>NUCLEOTIDE SEQUENCE</scope>
</reference>
<dbReference type="PANTHER" id="PTHR22967:SF57">
    <property type="entry name" value="AUXILIN, ISOFORM A-RELATED"/>
    <property type="match status" value="1"/>
</dbReference>
<keyword evidence="2" id="KW-0723">Serine/threonine-protein kinase</keyword>
<organism evidence="10 11">
    <name type="scientific">Paramecium primaurelia</name>
    <dbReference type="NCBI Taxonomy" id="5886"/>
    <lineage>
        <taxon>Eukaryota</taxon>
        <taxon>Sar</taxon>
        <taxon>Alveolata</taxon>
        <taxon>Ciliophora</taxon>
        <taxon>Intramacronucleata</taxon>
        <taxon>Oligohymenophorea</taxon>
        <taxon>Peniculida</taxon>
        <taxon>Parameciidae</taxon>
        <taxon>Paramecium</taxon>
    </lineage>
</organism>
<proteinExistence type="predicted"/>
<evidence type="ECO:0000256" key="5">
    <source>
        <dbReference type="ARBA" id="ARBA00022777"/>
    </source>
</evidence>
<protein>
    <recommendedName>
        <fullName evidence="1">non-specific serine/threonine protein kinase</fullName>
        <ecNumber evidence="1">2.7.11.1</ecNumber>
    </recommendedName>
</protein>
<dbReference type="PANTHER" id="PTHR22967">
    <property type="entry name" value="SERINE/THREONINE PROTEIN KINASE"/>
    <property type="match status" value="1"/>
</dbReference>
<keyword evidence="6" id="KW-0067">ATP-binding</keyword>
<evidence type="ECO:0000256" key="8">
    <source>
        <dbReference type="ARBA" id="ARBA00048679"/>
    </source>
</evidence>
<evidence type="ECO:0000256" key="4">
    <source>
        <dbReference type="ARBA" id="ARBA00022741"/>
    </source>
</evidence>
<accession>A0A8S1LCE1</accession>
<dbReference type="EC" id="2.7.11.1" evidence="1"/>
<evidence type="ECO:0000259" key="9">
    <source>
        <dbReference type="PROSITE" id="PS50011"/>
    </source>
</evidence>
<dbReference type="PIRSF" id="PIRSF000654">
    <property type="entry name" value="Integrin-linked_kinase"/>
    <property type="match status" value="1"/>
</dbReference>
<dbReference type="AlphaFoldDB" id="A0A8S1LCE1"/>
<evidence type="ECO:0000256" key="7">
    <source>
        <dbReference type="ARBA" id="ARBA00047899"/>
    </source>
</evidence>
<comment type="caution">
    <text evidence="10">The sequence shown here is derived from an EMBL/GenBank/DDBJ whole genome shotgun (WGS) entry which is preliminary data.</text>
</comment>
<name>A0A8S1LCE1_PARPR</name>